<keyword evidence="4 6" id="KW-0460">Magnesium</keyword>
<dbReference type="KEGG" id="ipc:IPA_07760"/>
<evidence type="ECO:0000256" key="8">
    <source>
        <dbReference type="PIRSR" id="PIRSR000388-2"/>
    </source>
</evidence>
<evidence type="ECO:0000256" key="2">
    <source>
        <dbReference type="ARBA" id="ARBA00008676"/>
    </source>
</evidence>
<organism evidence="10 11">
    <name type="scientific">Ignicoccus pacificus DSM 13166</name>
    <dbReference type="NCBI Taxonomy" id="940294"/>
    <lineage>
        <taxon>Archaea</taxon>
        <taxon>Thermoproteota</taxon>
        <taxon>Thermoprotei</taxon>
        <taxon>Desulfurococcales</taxon>
        <taxon>Desulfurococcaceae</taxon>
        <taxon>Ignicoccus</taxon>
    </lineage>
</organism>
<feature type="binding site" evidence="6 9">
    <location>
        <position position="84"/>
    </location>
    <ligand>
        <name>Mg(2+)</name>
        <dbReference type="ChEBI" id="CHEBI:18420"/>
    </ligand>
</feature>
<evidence type="ECO:0000313" key="10">
    <source>
        <dbReference type="EMBL" id="UXD21762.1"/>
    </source>
</evidence>
<dbReference type="Gene3D" id="3.20.20.60">
    <property type="entry name" value="Phosphoenolpyruvate-binding domains"/>
    <property type="match status" value="1"/>
</dbReference>
<proteinExistence type="inferred from homology"/>
<dbReference type="PIRSF" id="PIRSF000388">
    <property type="entry name" value="Pantoate_hydroxy_MeTrfase"/>
    <property type="match status" value="1"/>
</dbReference>
<dbReference type="AlphaFoldDB" id="A0A977K9Y4"/>
<dbReference type="GO" id="GO:0000287">
    <property type="term" value="F:magnesium ion binding"/>
    <property type="evidence" value="ECO:0007669"/>
    <property type="project" value="TreeGrafter"/>
</dbReference>
<comment type="pathway">
    <text evidence="6">Cofactor biosynthesis; coenzyme A biosynthesis.</text>
</comment>
<evidence type="ECO:0000256" key="4">
    <source>
        <dbReference type="ARBA" id="ARBA00022842"/>
    </source>
</evidence>
<dbReference type="EC" id="2.1.2.11" evidence="6"/>
<accession>A0A977K9Y4</accession>
<dbReference type="PANTHER" id="PTHR20881:SF0">
    <property type="entry name" value="3-METHYL-2-OXOBUTANOATE HYDROXYMETHYLTRANSFERASE"/>
    <property type="match status" value="1"/>
</dbReference>
<evidence type="ECO:0000256" key="5">
    <source>
        <dbReference type="ARBA" id="ARBA00022993"/>
    </source>
</evidence>
<comment type="similarity">
    <text evidence="2 6">Belongs to the PanB family.</text>
</comment>
<comment type="subcellular location">
    <subcellularLocation>
        <location evidence="6">Cytoplasm</location>
    </subcellularLocation>
</comment>
<dbReference type="PANTHER" id="PTHR20881">
    <property type="entry name" value="3-METHYL-2-OXOBUTANOATE HYDROXYMETHYLTRANSFERASE"/>
    <property type="match status" value="1"/>
</dbReference>
<dbReference type="GO" id="GO:0015940">
    <property type="term" value="P:pantothenate biosynthetic process"/>
    <property type="evidence" value="ECO:0007669"/>
    <property type="project" value="UniProtKB-UniRule"/>
</dbReference>
<reference evidence="10" key="1">
    <citation type="submission" date="2013-11" db="EMBL/GenBank/DDBJ databases">
        <title>Comparative genomics of Ignicoccus.</title>
        <authorList>
            <person name="Podar M."/>
        </authorList>
    </citation>
    <scope>NUCLEOTIDE SEQUENCE</scope>
    <source>
        <strain evidence="10">DSM 13166</strain>
    </source>
</reference>
<dbReference type="FunFam" id="3.20.20.60:FF:000003">
    <property type="entry name" value="3-methyl-2-oxobutanoate hydroxymethyltransferase"/>
    <property type="match status" value="1"/>
</dbReference>
<dbReference type="NCBIfam" id="NF001452">
    <property type="entry name" value="PRK00311.1"/>
    <property type="match status" value="1"/>
</dbReference>
<dbReference type="Pfam" id="PF02548">
    <property type="entry name" value="Pantoate_transf"/>
    <property type="match status" value="1"/>
</dbReference>
<keyword evidence="6" id="KW-0963">Cytoplasm</keyword>
<feature type="binding site" evidence="6 9">
    <location>
        <position position="115"/>
    </location>
    <ligand>
        <name>Mg(2+)</name>
        <dbReference type="ChEBI" id="CHEBI:18420"/>
    </ligand>
</feature>
<keyword evidence="6 9" id="KW-0479">Metal-binding</keyword>
<feature type="binding site" evidence="6 8">
    <location>
        <begin position="45"/>
        <end position="46"/>
    </location>
    <ligand>
        <name>3-methyl-2-oxobutanoate</name>
        <dbReference type="ChEBI" id="CHEBI:11851"/>
    </ligand>
</feature>
<keyword evidence="5 6" id="KW-0173">Coenzyme A biosynthesis</keyword>
<protein>
    <recommendedName>
        <fullName evidence="6">3-methyl-2-oxobutanoate hydroxymethyltransferase</fullName>
        <ecNumber evidence="6">2.1.2.11</ecNumber>
    </recommendedName>
    <alternativeName>
        <fullName evidence="6">Ketopantoate hydroxymethyltransferase</fullName>
        <shortName evidence="6">KPHMT</shortName>
    </alternativeName>
</protein>
<dbReference type="NCBIfam" id="TIGR00222">
    <property type="entry name" value="panB"/>
    <property type="match status" value="1"/>
</dbReference>
<gene>
    <name evidence="6" type="primary">panB</name>
    <name evidence="10" type="ORF">IPA_07760</name>
</gene>
<dbReference type="InterPro" id="IPR040442">
    <property type="entry name" value="Pyrv_kinase-like_dom_sf"/>
</dbReference>
<feature type="binding site" evidence="6 9">
    <location>
        <position position="45"/>
    </location>
    <ligand>
        <name>Mg(2+)</name>
        <dbReference type="ChEBI" id="CHEBI:18420"/>
    </ligand>
</feature>
<feature type="active site" description="Proton acceptor" evidence="6 7">
    <location>
        <position position="182"/>
    </location>
</feature>
<name>A0A977K9Y4_9CREN</name>
<comment type="catalytic activity">
    <reaction evidence="6">
        <text>(6R)-5,10-methylene-5,6,7,8-tetrahydrofolate + 3-methyl-2-oxobutanoate + H2O = 2-dehydropantoate + (6S)-5,6,7,8-tetrahydrofolate</text>
        <dbReference type="Rhea" id="RHEA:11824"/>
        <dbReference type="ChEBI" id="CHEBI:11561"/>
        <dbReference type="ChEBI" id="CHEBI:11851"/>
        <dbReference type="ChEBI" id="CHEBI:15377"/>
        <dbReference type="ChEBI" id="CHEBI:15636"/>
        <dbReference type="ChEBI" id="CHEBI:57453"/>
        <dbReference type="EC" id="2.1.2.11"/>
    </reaction>
</comment>
<evidence type="ECO:0000256" key="7">
    <source>
        <dbReference type="PIRSR" id="PIRSR000388-1"/>
    </source>
</evidence>
<evidence type="ECO:0000313" key="11">
    <source>
        <dbReference type="Proteomes" id="UP001063698"/>
    </source>
</evidence>
<feature type="binding site" evidence="6 8">
    <location>
        <position position="113"/>
    </location>
    <ligand>
        <name>3-methyl-2-oxobutanoate</name>
        <dbReference type="ChEBI" id="CHEBI:11851"/>
    </ligand>
</feature>
<evidence type="ECO:0000256" key="6">
    <source>
        <dbReference type="HAMAP-Rule" id="MF_00156"/>
    </source>
</evidence>
<evidence type="ECO:0000256" key="1">
    <source>
        <dbReference type="ARBA" id="ARBA00005033"/>
    </source>
</evidence>
<evidence type="ECO:0000256" key="3">
    <source>
        <dbReference type="ARBA" id="ARBA00022679"/>
    </source>
</evidence>
<dbReference type="GO" id="GO:0003864">
    <property type="term" value="F:3-methyl-2-oxobutanoate hydroxymethyltransferase activity"/>
    <property type="evidence" value="ECO:0007669"/>
    <property type="project" value="UniProtKB-UniRule"/>
</dbReference>
<comment type="subunit">
    <text evidence="6">Homodecamer; pentamer of dimers.</text>
</comment>
<comment type="pathway">
    <text evidence="1">Cofactor biosynthesis; (R)-pantothenate biosynthesis; (R)-pantoate from 3-methyl-2-oxobutanoate: step 1/2.</text>
</comment>
<dbReference type="GO" id="GO:0015937">
    <property type="term" value="P:coenzyme A biosynthetic process"/>
    <property type="evidence" value="ECO:0007669"/>
    <property type="project" value="UniProtKB-UniRule"/>
</dbReference>
<dbReference type="EMBL" id="CP006868">
    <property type="protein sequence ID" value="UXD21762.1"/>
    <property type="molecule type" value="Genomic_DNA"/>
</dbReference>
<evidence type="ECO:0000256" key="9">
    <source>
        <dbReference type="PIRSR" id="PIRSR000388-3"/>
    </source>
</evidence>
<keyword evidence="11" id="KW-1185">Reference proteome</keyword>
<sequence length="263" mass="28594">MKKVTIRDVMKKYKKGERIVMVTAYDYSFARLVDQAGVDMILVGDSLGMVVLGYPSTNQVTMEDMVSHVAAVARANPRAMIVGDMPFGSYEASNEEAVRNAVALIRAGAEAVKLEGGREIAERVRAIVNAGIPVMGHLGLTPQKRHILGGYRLRGKTEEEVQEMIEDAKALEEAGAFSIVLEFVKSEAAKRITESVNIPTICIGAGPHCSGQVLVIHDILGLAPFSPPFAKKYFDCANAIVKAVKEFAEEVREGKFPGEEHSF</sequence>
<dbReference type="SUPFAM" id="SSF51621">
    <property type="entry name" value="Phosphoenolpyruvate/pyruvate domain"/>
    <property type="match status" value="1"/>
</dbReference>
<dbReference type="Proteomes" id="UP001063698">
    <property type="component" value="Chromosome"/>
</dbReference>
<comment type="cofactor">
    <cofactor evidence="6 9">
        <name>Mg(2+)</name>
        <dbReference type="ChEBI" id="CHEBI:18420"/>
    </cofactor>
    <text evidence="6 9">Binds 1 Mg(2+) ion per subunit.</text>
</comment>
<dbReference type="GO" id="GO:0005737">
    <property type="term" value="C:cytoplasm"/>
    <property type="evidence" value="ECO:0007669"/>
    <property type="project" value="UniProtKB-SubCell"/>
</dbReference>
<dbReference type="InterPro" id="IPR015813">
    <property type="entry name" value="Pyrv/PenolPyrv_kinase-like_dom"/>
</dbReference>
<feature type="binding site" evidence="6 8">
    <location>
        <position position="84"/>
    </location>
    <ligand>
        <name>3-methyl-2-oxobutanoate</name>
        <dbReference type="ChEBI" id="CHEBI:11851"/>
    </ligand>
</feature>
<keyword evidence="3 6" id="KW-0808">Transferase</keyword>
<dbReference type="HAMAP" id="MF_00156">
    <property type="entry name" value="PanB"/>
    <property type="match status" value="1"/>
</dbReference>
<dbReference type="InterPro" id="IPR003700">
    <property type="entry name" value="Pantoate_hydroxy_MeTrfase"/>
</dbReference>
<dbReference type="CDD" id="cd06557">
    <property type="entry name" value="KPHMT-like"/>
    <property type="match status" value="1"/>
</dbReference>
<comment type="function">
    <text evidence="6">Catalyzes the reversible reaction in which hydroxymethyl group from 5,10-methylenetetrahydrofolate is transferred onto alpha-ketoisovalerate to form ketopantoate.</text>
</comment>